<dbReference type="PROSITE" id="PS51257">
    <property type="entry name" value="PROKAR_LIPOPROTEIN"/>
    <property type="match status" value="1"/>
</dbReference>
<evidence type="ECO:0000313" key="2">
    <source>
        <dbReference type="EMBL" id="GLS25154.1"/>
    </source>
</evidence>
<dbReference type="AlphaFoldDB" id="A0AA37T1C4"/>
<dbReference type="Proteomes" id="UP001156870">
    <property type="component" value="Unassembled WGS sequence"/>
</dbReference>
<keyword evidence="3" id="KW-1185">Reference proteome</keyword>
<evidence type="ECO:0000313" key="3">
    <source>
        <dbReference type="Proteomes" id="UP001156870"/>
    </source>
</evidence>
<comment type="caution">
    <text evidence="2">The sequence shown here is derived from an EMBL/GenBank/DDBJ whole genome shotgun (WGS) entry which is preliminary data.</text>
</comment>
<accession>A0AA37T1C4</accession>
<organism evidence="2 3">
    <name type="scientific">Marinibactrum halimedae</name>
    <dbReference type="NCBI Taxonomy" id="1444977"/>
    <lineage>
        <taxon>Bacteria</taxon>
        <taxon>Pseudomonadati</taxon>
        <taxon>Pseudomonadota</taxon>
        <taxon>Gammaproteobacteria</taxon>
        <taxon>Cellvibrionales</taxon>
        <taxon>Cellvibrionaceae</taxon>
        <taxon>Marinibactrum</taxon>
    </lineage>
</organism>
<sequence length="209" mass="22650">MKLHEAIQNYSIPRLSTITFSFMLVIALTACGGGGGGGSDSGNNNRSQGETTTSTPPSSTQPSSTPPSSGSDTNTINEEDTISDSDNNADNNIDSEVAPEEEAEGTAGITVPESFTFNEAEKLNVSLSASELAYVSVCNTKEDEYTMLLTIDYQQCLFRSWIRTKTFQADINLPPHTHTLMAAVLIPKESVTPVLYEWQRQSGLSWEIQ</sequence>
<dbReference type="RefSeq" id="WP_232595304.1">
    <property type="nucleotide sequence ID" value="NZ_BSPD01000023.1"/>
</dbReference>
<reference evidence="2 3" key="1">
    <citation type="journal article" date="2014" name="Int. J. Syst. Evol. Microbiol.">
        <title>Complete genome sequence of Corynebacterium casei LMG S-19264T (=DSM 44701T), isolated from a smear-ripened cheese.</title>
        <authorList>
            <consortium name="US DOE Joint Genome Institute (JGI-PGF)"/>
            <person name="Walter F."/>
            <person name="Albersmeier A."/>
            <person name="Kalinowski J."/>
            <person name="Ruckert C."/>
        </authorList>
    </citation>
    <scope>NUCLEOTIDE SEQUENCE [LARGE SCALE GENOMIC DNA]</scope>
    <source>
        <strain evidence="2 3">NBRC 110095</strain>
    </source>
</reference>
<evidence type="ECO:0000256" key="1">
    <source>
        <dbReference type="SAM" id="MobiDB-lite"/>
    </source>
</evidence>
<feature type="compositionally biased region" description="Low complexity" evidence="1">
    <location>
        <begin position="84"/>
        <end position="93"/>
    </location>
</feature>
<name>A0AA37T1C4_9GAMM</name>
<evidence type="ECO:0008006" key="4">
    <source>
        <dbReference type="Google" id="ProtNLM"/>
    </source>
</evidence>
<feature type="compositionally biased region" description="Low complexity" evidence="1">
    <location>
        <begin position="41"/>
        <end position="75"/>
    </location>
</feature>
<feature type="region of interest" description="Disordered" evidence="1">
    <location>
        <begin position="34"/>
        <end position="93"/>
    </location>
</feature>
<gene>
    <name evidence="2" type="ORF">GCM10007877_08680</name>
</gene>
<proteinExistence type="predicted"/>
<protein>
    <recommendedName>
        <fullName evidence="4">Lipoprotein</fullName>
    </recommendedName>
</protein>
<dbReference type="EMBL" id="BSPD01000023">
    <property type="protein sequence ID" value="GLS25154.1"/>
    <property type="molecule type" value="Genomic_DNA"/>
</dbReference>